<proteinExistence type="predicted"/>
<reference evidence="1 2" key="1">
    <citation type="submission" date="2015-03" db="EMBL/GenBank/DDBJ databases">
        <title>Caedibacter varicaedens, whole genome shotgun sequence.</title>
        <authorList>
            <person name="Suzuki H."/>
            <person name="Dapper A.L."/>
            <person name="Gibson A.K."/>
            <person name="Jackson C."/>
            <person name="Lee H."/>
            <person name="Pejaver V.R."/>
            <person name="Doak T."/>
            <person name="Lynch M."/>
        </authorList>
    </citation>
    <scope>NUCLEOTIDE SEQUENCE [LARGE SCALE GENOMIC DNA]</scope>
</reference>
<gene>
    <name evidence="1" type="ORF">Cva_01013</name>
</gene>
<name>A0A0K8MCW6_9PROT</name>
<dbReference type="OrthoDB" id="154268at2"/>
<organism evidence="1 2">
    <name type="scientific">Caedimonas varicaedens</name>
    <dbReference type="NCBI Taxonomy" id="1629334"/>
    <lineage>
        <taxon>Bacteria</taxon>
        <taxon>Pseudomonadati</taxon>
        <taxon>Pseudomonadota</taxon>
        <taxon>Alphaproteobacteria</taxon>
        <taxon>Holosporales</taxon>
        <taxon>Caedimonadaceae</taxon>
        <taxon>Caedimonas</taxon>
    </lineage>
</organism>
<comment type="caution">
    <text evidence="1">The sequence shown here is derived from an EMBL/GenBank/DDBJ whole genome shotgun (WGS) entry which is preliminary data.</text>
</comment>
<evidence type="ECO:0000313" key="1">
    <source>
        <dbReference type="EMBL" id="GAO98361.1"/>
    </source>
</evidence>
<dbReference type="STRING" id="1629334.Cva_01013"/>
<dbReference type="EMBL" id="BBVC01000050">
    <property type="protein sequence ID" value="GAO98361.1"/>
    <property type="molecule type" value="Genomic_DNA"/>
</dbReference>
<evidence type="ECO:0000313" key="2">
    <source>
        <dbReference type="Proteomes" id="UP000036771"/>
    </source>
</evidence>
<accession>A0A0K8MCW6</accession>
<sequence>MTPKELALRHPQLYHITEPGAWSSIKKNGLLSTRCLLELFEIDNLQRIIIEAKPRLLPIPLEHPEHGRIIINDNLPLNEQVLANCLNDNLTPADWLRMLNTRVFFWASKEGLNRLLGARLNRNRPREIIVVDTLSLAEAHAPRIEFCPINSGSTLRKAARRGLNTFTNMLLYSFEDWSKLRGRHDRILEITVQDHVIDIAQHTLEVLQTANNSL</sequence>
<dbReference type="Proteomes" id="UP000036771">
    <property type="component" value="Unassembled WGS sequence"/>
</dbReference>
<dbReference type="AlphaFoldDB" id="A0A0K8MCW6"/>
<protein>
    <submittedName>
        <fullName evidence="1">Uncharacterized protein</fullName>
    </submittedName>
</protein>
<dbReference type="InterPro" id="IPR054271">
    <property type="entry name" value="DUF7002"/>
</dbReference>
<dbReference type="Pfam" id="PF22531">
    <property type="entry name" value="DUF7002"/>
    <property type="match status" value="1"/>
</dbReference>
<keyword evidence="2" id="KW-1185">Reference proteome</keyword>